<reference evidence="3" key="2">
    <citation type="submission" date="2019-02" db="EMBL/GenBank/DDBJ databases">
        <title>Granulicella sibirica sp. nov., a psychrotolerant acidobacterium isolated from an organic soil layer in forested tundra, West Siberia.</title>
        <authorList>
            <person name="Oshkin I.Y."/>
            <person name="Kulichevskaya I.S."/>
            <person name="Rijpstra W.I.C."/>
            <person name="Sinninghe Damste J.S."/>
            <person name="Rakitin A.L."/>
            <person name="Ravin N.V."/>
            <person name="Dedysh S.N."/>
        </authorList>
    </citation>
    <scope>NUCLEOTIDE SEQUENCE [LARGE SCALE GENOMIC DNA]</scope>
    <source>
        <strain evidence="3">AF10</strain>
    </source>
</reference>
<evidence type="ECO:0000256" key="1">
    <source>
        <dbReference type="SAM" id="MobiDB-lite"/>
    </source>
</evidence>
<dbReference type="AlphaFoldDB" id="A0A4Q0T2V7"/>
<evidence type="ECO:0000313" key="2">
    <source>
        <dbReference type="EMBL" id="RXH56269.1"/>
    </source>
</evidence>
<organism evidence="2 3">
    <name type="scientific">Granulicella sibirica</name>
    <dbReference type="NCBI Taxonomy" id="2479048"/>
    <lineage>
        <taxon>Bacteria</taxon>
        <taxon>Pseudomonadati</taxon>
        <taxon>Acidobacteriota</taxon>
        <taxon>Terriglobia</taxon>
        <taxon>Terriglobales</taxon>
        <taxon>Acidobacteriaceae</taxon>
        <taxon>Granulicella</taxon>
    </lineage>
</organism>
<accession>A0A4Q0T2V7</accession>
<gene>
    <name evidence="2" type="ORF">GRAN_3126</name>
</gene>
<sequence length="47" mass="5309">MNVNAGWIIPFIIIGGAQQSAEISVTTQKTRWRDEKGPRTRRGELLL</sequence>
<feature type="compositionally biased region" description="Basic and acidic residues" evidence="1">
    <location>
        <begin position="31"/>
        <end position="47"/>
    </location>
</feature>
<dbReference type="Proteomes" id="UP000289437">
    <property type="component" value="Unassembled WGS sequence"/>
</dbReference>
<comment type="caution">
    <text evidence="2">The sequence shown here is derived from an EMBL/GenBank/DDBJ whole genome shotgun (WGS) entry which is preliminary data.</text>
</comment>
<feature type="region of interest" description="Disordered" evidence="1">
    <location>
        <begin position="26"/>
        <end position="47"/>
    </location>
</feature>
<keyword evidence="3" id="KW-1185">Reference proteome</keyword>
<reference evidence="2 3" key="1">
    <citation type="submission" date="2018-11" db="EMBL/GenBank/DDBJ databases">
        <authorList>
            <person name="Mardanov A.V."/>
            <person name="Ravin N.V."/>
            <person name="Dedysh S.N."/>
        </authorList>
    </citation>
    <scope>NUCLEOTIDE SEQUENCE [LARGE SCALE GENOMIC DNA]</scope>
    <source>
        <strain evidence="2 3">AF10</strain>
    </source>
</reference>
<evidence type="ECO:0000313" key="3">
    <source>
        <dbReference type="Proteomes" id="UP000289437"/>
    </source>
</evidence>
<protein>
    <submittedName>
        <fullName evidence="2">Uncharacterized protein</fullName>
    </submittedName>
</protein>
<proteinExistence type="predicted"/>
<dbReference type="EMBL" id="RDSM01000002">
    <property type="protein sequence ID" value="RXH56269.1"/>
    <property type="molecule type" value="Genomic_DNA"/>
</dbReference>
<name>A0A4Q0T2V7_9BACT</name>